<dbReference type="Proteomes" id="UP001595814">
    <property type="component" value="Unassembled WGS sequence"/>
</dbReference>
<dbReference type="EMBL" id="JBHSAW010000003">
    <property type="protein sequence ID" value="MFC4094650.1"/>
    <property type="molecule type" value="Genomic_DNA"/>
</dbReference>
<evidence type="ECO:0000313" key="1">
    <source>
        <dbReference type="EMBL" id="MFC4094650.1"/>
    </source>
</evidence>
<reference evidence="2" key="1">
    <citation type="journal article" date="2019" name="Int. J. Syst. Evol. Microbiol.">
        <title>The Global Catalogue of Microorganisms (GCM) 10K type strain sequencing project: providing services to taxonomists for standard genome sequencing and annotation.</title>
        <authorList>
            <consortium name="The Broad Institute Genomics Platform"/>
            <consortium name="The Broad Institute Genome Sequencing Center for Infectious Disease"/>
            <person name="Wu L."/>
            <person name="Ma J."/>
        </authorList>
    </citation>
    <scope>NUCLEOTIDE SEQUENCE [LARGE SCALE GENOMIC DNA]</scope>
    <source>
        <strain evidence="2">CECT 7477</strain>
    </source>
</reference>
<comment type="caution">
    <text evidence="1">The sequence shown here is derived from an EMBL/GenBank/DDBJ whole genome shotgun (WGS) entry which is preliminary data.</text>
</comment>
<keyword evidence="2" id="KW-1185">Reference proteome</keyword>
<proteinExistence type="predicted"/>
<dbReference type="SUPFAM" id="SSF54427">
    <property type="entry name" value="NTF2-like"/>
    <property type="match status" value="1"/>
</dbReference>
<name>A0ABV8JJS6_9FLAO</name>
<evidence type="ECO:0000313" key="2">
    <source>
        <dbReference type="Proteomes" id="UP001595814"/>
    </source>
</evidence>
<accession>A0ABV8JJS6</accession>
<dbReference type="InterPro" id="IPR032710">
    <property type="entry name" value="NTF2-like_dom_sf"/>
</dbReference>
<protein>
    <recommendedName>
        <fullName evidence="3">DUF4440 domain-containing protein</fullName>
    </recommendedName>
</protein>
<gene>
    <name evidence="1" type="ORF">ACFOUT_02115</name>
</gene>
<dbReference type="PROSITE" id="PS51257">
    <property type="entry name" value="PROKAR_LIPOPROTEIN"/>
    <property type="match status" value="1"/>
</dbReference>
<dbReference type="Gene3D" id="3.10.450.50">
    <property type="match status" value="1"/>
</dbReference>
<sequence>MKYTLFILLALFLISCHETNKENDLKTSNSKGIDLEAELNSIEELRSGFELAIKEKRYGDLKMYGTKDIISLTPVCGEWEQYKTQRANPNELFSYDSLVMRPKETIIVSDSVAYDFGTSSVYYTNTEGQTVEITDTFLAILKKDKNNGRWKLHREVATTNMME</sequence>
<dbReference type="RefSeq" id="WP_192462410.1">
    <property type="nucleotide sequence ID" value="NZ_JACYFJ010000003.1"/>
</dbReference>
<organism evidence="1 2">
    <name type="scientific">Euzebyella saccharophila</name>
    <dbReference type="NCBI Taxonomy" id="679664"/>
    <lineage>
        <taxon>Bacteria</taxon>
        <taxon>Pseudomonadati</taxon>
        <taxon>Bacteroidota</taxon>
        <taxon>Flavobacteriia</taxon>
        <taxon>Flavobacteriales</taxon>
        <taxon>Flavobacteriaceae</taxon>
        <taxon>Euzebyella</taxon>
    </lineage>
</organism>
<evidence type="ECO:0008006" key="3">
    <source>
        <dbReference type="Google" id="ProtNLM"/>
    </source>
</evidence>